<evidence type="ECO:0000313" key="3">
    <source>
        <dbReference type="EMBL" id="TGE18400.1"/>
    </source>
</evidence>
<dbReference type="AlphaFoldDB" id="A0A380G1S9"/>
<dbReference type="Proteomes" id="UP000254047">
    <property type="component" value="Unassembled WGS sequence"/>
</dbReference>
<feature type="transmembrane region" description="Helical" evidence="1">
    <location>
        <begin position="64"/>
        <end position="84"/>
    </location>
</feature>
<evidence type="ECO:0000313" key="5">
    <source>
        <dbReference type="Proteomes" id="UP000297598"/>
    </source>
</evidence>
<sequence>MVEEKYVGTKAFEEFKEHVDSRFNHLDQISKETIDSNYENLNWTIQNMALQFKEEIHKSYMNEICFIIVTSLSIIALILPIVLFTI</sequence>
<evidence type="ECO:0000313" key="2">
    <source>
        <dbReference type="EMBL" id="SUM44436.1"/>
    </source>
</evidence>
<keyword evidence="5" id="KW-1185">Reference proteome</keyword>
<evidence type="ECO:0000256" key="1">
    <source>
        <dbReference type="SAM" id="Phobius"/>
    </source>
</evidence>
<keyword evidence="1" id="KW-0812">Transmembrane</keyword>
<dbReference type="EMBL" id="UHDO01000001">
    <property type="protein sequence ID" value="SUM44436.1"/>
    <property type="molecule type" value="Genomic_DNA"/>
</dbReference>
<dbReference type="Proteomes" id="UP000297598">
    <property type="component" value="Unassembled WGS sequence"/>
</dbReference>
<reference evidence="2 4" key="1">
    <citation type="submission" date="2018-06" db="EMBL/GenBank/DDBJ databases">
        <authorList>
            <consortium name="Pathogen Informatics"/>
            <person name="Doyle S."/>
        </authorList>
    </citation>
    <scope>NUCLEOTIDE SEQUENCE [LARGE SCALE GENOMIC DNA]</scope>
    <source>
        <strain evidence="2 4">NCTC13830</strain>
    </source>
</reference>
<keyword evidence="1" id="KW-0472">Membrane</keyword>
<protein>
    <submittedName>
        <fullName evidence="2">Uncharacterized protein</fullName>
    </submittedName>
</protein>
<accession>A0A380G1S9</accession>
<dbReference type="EMBL" id="SRLS01000004">
    <property type="protein sequence ID" value="TGE18400.1"/>
    <property type="molecule type" value="Genomic_DNA"/>
</dbReference>
<evidence type="ECO:0000313" key="4">
    <source>
        <dbReference type="Proteomes" id="UP000254047"/>
    </source>
</evidence>
<name>A0A380G1S9_9STAP</name>
<keyword evidence="1" id="KW-1133">Transmembrane helix</keyword>
<dbReference type="RefSeq" id="WP_103297887.1">
    <property type="nucleotide sequence ID" value="NZ_PPQT01000038.1"/>
</dbReference>
<proteinExistence type="predicted"/>
<organism evidence="2 4">
    <name type="scientific">Staphylococcus petrasii</name>
    <dbReference type="NCBI Taxonomy" id="1276936"/>
    <lineage>
        <taxon>Bacteria</taxon>
        <taxon>Bacillati</taxon>
        <taxon>Bacillota</taxon>
        <taxon>Bacilli</taxon>
        <taxon>Bacillales</taxon>
        <taxon>Staphylococcaceae</taxon>
        <taxon>Staphylococcus</taxon>
    </lineage>
</organism>
<gene>
    <name evidence="3" type="ORF">BJR09_03275</name>
    <name evidence="2" type="ORF">NCTC13830_01838</name>
</gene>
<reference evidence="3 5" key="2">
    <citation type="submission" date="2019-04" db="EMBL/GenBank/DDBJ databases">
        <title>Genomic characterization of Staphylococcus petrasii strains.</title>
        <authorList>
            <person name="Vrbovska V."/>
            <person name="Kovarovic V."/>
            <person name="Maslanova I."/>
            <person name="Indrakova A."/>
            <person name="Petras P."/>
            <person name="Sedo O."/>
            <person name="Svec P."/>
            <person name="Fisarova L."/>
            <person name="Sedlacek I."/>
            <person name="Doskar J."/>
            <person name="Pantucek R."/>
        </authorList>
    </citation>
    <scope>NUCLEOTIDE SEQUENCE [LARGE SCALE GENOMIC DNA]</scope>
    <source>
        <strain evidence="3 5">P5404</strain>
    </source>
</reference>